<dbReference type="Pfam" id="PF12796">
    <property type="entry name" value="Ank_2"/>
    <property type="match status" value="3"/>
</dbReference>
<dbReference type="InterPro" id="IPR002110">
    <property type="entry name" value="Ankyrin_rpt"/>
</dbReference>
<evidence type="ECO:0000313" key="6">
    <source>
        <dbReference type="Proteomes" id="UP000265631"/>
    </source>
</evidence>
<dbReference type="Gene3D" id="1.25.40.20">
    <property type="entry name" value="Ankyrin repeat-containing domain"/>
    <property type="match status" value="4"/>
</dbReference>
<dbReference type="GO" id="GO:0003824">
    <property type="term" value="F:catalytic activity"/>
    <property type="evidence" value="ECO:0007669"/>
    <property type="project" value="InterPro"/>
</dbReference>
<dbReference type="SMART" id="SM00248">
    <property type="entry name" value="ANK"/>
    <property type="match status" value="6"/>
</dbReference>
<dbReference type="Proteomes" id="UP000265631">
    <property type="component" value="Unassembled WGS sequence"/>
</dbReference>
<comment type="caution">
    <text evidence="5">The sequence shown here is derived from an EMBL/GenBank/DDBJ whole genome shotgun (WGS) entry which is preliminary data.</text>
</comment>
<dbReference type="GO" id="GO:0009116">
    <property type="term" value="P:nucleoside metabolic process"/>
    <property type="evidence" value="ECO:0007669"/>
    <property type="project" value="InterPro"/>
</dbReference>
<dbReference type="InterPro" id="IPR035994">
    <property type="entry name" value="Nucleoside_phosphorylase_sf"/>
</dbReference>
<evidence type="ECO:0000256" key="2">
    <source>
        <dbReference type="PROSITE-ProRule" id="PRU00023"/>
    </source>
</evidence>
<dbReference type="Pfam" id="PF24883">
    <property type="entry name" value="NPHP3_N"/>
    <property type="match status" value="1"/>
</dbReference>
<feature type="domain" description="GPI inositol-deacylase winged helix" evidence="3">
    <location>
        <begin position="658"/>
        <end position="731"/>
    </location>
</feature>
<dbReference type="Gene3D" id="3.40.50.1580">
    <property type="entry name" value="Nucleoside phosphorylase domain"/>
    <property type="match status" value="1"/>
</dbReference>
<dbReference type="Pfam" id="PF00023">
    <property type="entry name" value="Ank"/>
    <property type="match status" value="1"/>
</dbReference>
<evidence type="ECO:0000256" key="1">
    <source>
        <dbReference type="ARBA" id="ARBA00022737"/>
    </source>
</evidence>
<dbReference type="SUPFAM" id="SSF53167">
    <property type="entry name" value="Purine and uridine phosphorylases"/>
    <property type="match status" value="1"/>
</dbReference>
<protein>
    <submittedName>
        <fullName evidence="5">Ankyrin repeat protein</fullName>
    </submittedName>
</protein>
<accession>A0A395MP27</accession>
<organism evidence="5 6">
    <name type="scientific">Fusarium flagelliforme</name>
    <dbReference type="NCBI Taxonomy" id="2675880"/>
    <lineage>
        <taxon>Eukaryota</taxon>
        <taxon>Fungi</taxon>
        <taxon>Dikarya</taxon>
        <taxon>Ascomycota</taxon>
        <taxon>Pezizomycotina</taxon>
        <taxon>Sordariomycetes</taxon>
        <taxon>Hypocreomycetidae</taxon>
        <taxon>Hypocreales</taxon>
        <taxon>Nectriaceae</taxon>
        <taxon>Fusarium</taxon>
        <taxon>Fusarium incarnatum-equiseti species complex</taxon>
    </lineage>
</organism>
<dbReference type="InterPro" id="IPR056884">
    <property type="entry name" value="NPHP3-like_N"/>
</dbReference>
<dbReference type="InterPro" id="IPR036770">
    <property type="entry name" value="Ankyrin_rpt-contain_sf"/>
</dbReference>
<dbReference type="STRING" id="2594813.A0A395MP27"/>
<dbReference type="InterPro" id="IPR053137">
    <property type="entry name" value="NLR-like"/>
</dbReference>
<dbReference type="PROSITE" id="PS50088">
    <property type="entry name" value="ANK_REPEAT"/>
    <property type="match status" value="2"/>
</dbReference>
<dbReference type="PANTHER" id="PTHR46082">
    <property type="entry name" value="ATP/GTP-BINDING PROTEIN-RELATED"/>
    <property type="match status" value="1"/>
</dbReference>
<dbReference type="EMBL" id="PXXK01000193">
    <property type="protein sequence ID" value="RFN48829.1"/>
    <property type="molecule type" value="Genomic_DNA"/>
</dbReference>
<dbReference type="InterPro" id="IPR054471">
    <property type="entry name" value="GPIID_WHD"/>
</dbReference>
<keyword evidence="2" id="KW-0040">ANK repeat</keyword>
<dbReference type="AlphaFoldDB" id="A0A395MP27"/>
<keyword evidence="1" id="KW-0677">Repeat</keyword>
<dbReference type="Pfam" id="PF22939">
    <property type="entry name" value="WHD_GPIID"/>
    <property type="match status" value="1"/>
</dbReference>
<sequence length="1235" mass="137957">MSTNNPVPAEPSIDDYTIGWICALQEEFEAACRMLDYEFLGPLTAAMNDDNTYTFGFINEHNIVIGCLAAGQYGESSAANVAKDMVRTFTNLRFALMVGIGGGAPTEENDIRLGDVVVSQPTGQHGGVLQYDFVKRHKLPNGEPDYERVGQLSAPPNVLLGALPIIKRHHNDPRKPDKIASHLERMKDMPEYYQRPAEDRLYCSDYGHLGGRDCSKCQENQIKPRPDRQLRRAVCVHYGTIGTANSLMKNVDERDKYARDLGILCFEMEAGGLMNTWPCLVIRGICDYSDSHKNDAWHKYAALVAAAYARELICVLKPVGVTKVPPWSADIKEAIIEVKNQISIDSQKTNTIFQHIVEKEKDLPTSLTSIDHTLEYNRYIATRQEGTGKWFLNCDQYLAWLSSNNRTLFCPGIPGAGNDDSEIGIAYLFCNTRRKDENTIENLLGSLLQQLIRYRPSLLCQLQGIFKDKHKDKARPTLQQIFDALHIAAQSFSKTLFIVDALDECTTSDGCRAKLLWILHDLRSISTFHTFVTSRALPDIIHSFSTAETVEIRADIGDVRRFLESRIQEFPSWAHKSKEIQEEITMVISEATDGMFLLARLYLNLLSHKLTHNEIRKELALLKKKCKEFKDDEKRLLLAQAYEKTMDSIKDRGQAEESLALEALSWVTFVARDLTILELQHAISVKFGEAYVDEGDLRFAEDIVYVCSGLITVNPATGTVQLTHYTTQEYFERTHHEWFPDVQIMIFKKCIGYISSDHFKDGCCDTVDGFRARRLSYPLYMYASEFWGVHARSVASEAQALILAFLKNECTRTASAQAFQISRLNSYATNTKTVPDEAILALESISARYRDAGHIIEPRETTALHVAAMFGLESAVVALLMEGHPLDPKDFAGRTPLSLATEFGHEGVAKILLEGSPVNRKRLYSRRRAKLPLENREADVNATDLMNRTPLFYATSGNHEAVLRVLLAHHQIDANISDKEGKTALFHAAVEGKVESLTQLLGLKGIDPNVTEKFGRTALHAAASKSRVAIVRLLLDCTGIDPNITHLAGFTPLAETIYATRAPLFKIDSVGHDIESNVFVADRASISAVLSRQYEEVMGRLLKLKDTNIDRINGLSATASDIQEEIKQLLSKPGEGRPKPTDVLVTLGGSPSTTTIRHSHEIFQLLAESKHTNLNVRDLLGHTPLIAAIHCEDESLVKILLACKSIDPNFPEGDGCTPLHEAILEGSLSMMVFLH</sequence>
<reference evidence="5 6" key="1">
    <citation type="journal article" date="2018" name="PLoS Pathog.">
        <title>Evolution of structural diversity of trichothecenes, a family of toxins produced by plant pathogenic and entomopathogenic fungi.</title>
        <authorList>
            <person name="Proctor R.H."/>
            <person name="McCormick S.P."/>
            <person name="Kim H.S."/>
            <person name="Cardoza R.E."/>
            <person name="Stanley A.M."/>
            <person name="Lindo L."/>
            <person name="Kelly A."/>
            <person name="Brown D.W."/>
            <person name="Lee T."/>
            <person name="Vaughan M.M."/>
            <person name="Alexander N.J."/>
            <person name="Busman M."/>
            <person name="Gutierrez S."/>
        </authorList>
    </citation>
    <scope>NUCLEOTIDE SEQUENCE [LARGE SCALE GENOMIC DNA]</scope>
    <source>
        <strain evidence="5 6">NRRL 13405</strain>
    </source>
</reference>
<dbReference type="PANTHER" id="PTHR46082:SF11">
    <property type="entry name" value="AAA+ ATPASE DOMAIN-CONTAINING PROTEIN-RELATED"/>
    <property type="match status" value="1"/>
</dbReference>
<feature type="repeat" description="ANK" evidence="2">
    <location>
        <begin position="980"/>
        <end position="1013"/>
    </location>
</feature>
<evidence type="ECO:0000313" key="5">
    <source>
        <dbReference type="EMBL" id="RFN48829.1"/>
    </source>
</evidence>
<evidence type="ECO:0000259" key="3">
    <source>
        <dbReference type="Pfam" id="PF22939"/>
    </source>
</evidence>
<proteinExistence type="predicted"/>
<gene>
    <name evidence="5" type="ORF">FIE12Z_6884</name>
</gene>
<evidence type="ECO:0000259" key="4">
    <source>
        <dbReference type="Pfam" id="PF24883"/>
    </source>
</evidence>
<dbReference type="PROSITE" id="PS50297">
    <property type="entry name" value="ANK_REP_REGION"/>
    <property type="match status" value="1"/>
</dbReference>
<dbReference type="SUPFAM" id="SSF48403">
    <property type="entry name" value="Ankyrin repeat"/>
    <property type="match status" value="2"/>
</dbReference>
<keyword evidence="6" id="KW-1185">Reference proteome</keyword>
<feature type="domain" description="Nephrocystin 3-like N-terminal" evidence="4">
    <location>
        <begin position="386"/>
        <end position="535"/>
    </location>
</feature>
<feature type="repeat" description="ANK" evidence="2">
    <location>
        <begin position="1014"/>
        <end position="1036"/>
    </location>
</feature>
<name>A0A395MP27_9HYPO</name>